<dbReference type="CDD" id="cd01647">
    <property type="entry name" value="RT_LTR"/>
    <property type="match status" value="1"/>
</dbReference>
<dbReference type="Gene3D" id="3.30.70.270">
    <property type="match status" value="2"/>
</dbReference>
<dbReference type="InterPro" id="IPR002156">
    <property type="entry name" value="RNaseH_domain"/>
</dbReference>
<gene>
    <name evidence="3" type="ORF">Tco_0823461</name>
</gene>
<dbReference type="InterPro" id="IPR012337">
    <property type="entry name" value="RNaseH-like_sf"/>
</dbReference>
<dbReference type="InterPro" id="IPR041577">
    <property type="entry name" value="RT_RNaseH_2"/>
</dbReference>
<dbReference type="EMBL" id="BQNB010012338">
    <property type="protein sequence ID" value="GJT02292.1"/>
    <property type="molecule type" value="Genomic_DNA"/>
</dbReference>
<evidence type="ECO:0000313" key="4">
    <source>
        <dbReference type="Proteomes" id="UP001151760"/>
    </source>
</evidence>
<dbReference type="CDD" id="cd09279">
    <property type="entry name" value="RNase_HI_like"/>
    <property type="match status" value="1"/>
</dbReference>
<dbReference type="Pfam" id="PF00665">
    <property type="entry name" value="rve"/>
    <property type="match status" value="1"/>
</dbReference>
<sequence>MSAMANSTPVITTVTNTDGREKTPRETDTAPQASIQEFCEKHYDDILPIIMEKARQDKRKGLQSRLDFGDTPKRARRIRIDSLSSGDRNSPARSRSRISSHLRGVKESYGDTYSSQRTRHRDRSRNNDHHGGMKKKRVNESPSSRASVSSSSHGTHQRPRRRRESTDEEDLAVPWTCEDVDPFTPRIRNFRSSRKMRMPNNVKTYDGTGDPEAHLKVFQAAAQVEHWAMPTWCHMFNSTLIGAARVWFDELPAESIDGYKDLKAAFLSYFMQQKKYVKDPVEIHNIKQKDGETIEEFMERFKTETGRMKGAPECMRISGFMHGVNNPELTKRLNERVPKTMEEMMTTTAAFIRGETAAASKKKVHAPWKSQDQSKRYASDRKLEEIVFPPLTANEGVEGPLVIEAEIEGHTVHRINPEPDGPNHYVTIRSTIFSPMECSTVTALPKNIEEKTKKCPENFQVAIHPDFPDQEISIGETLSAKGRTELCALLKRNLDIFAWQPSDMTGVPRSIVEHKLNIRKGYSPVRQKKRGQAPERAKAIQAEVQKLVEAGIMREVYYHDWLSNPVMVKKHDGSSRMCLKNAGATYQHLVDKAFDKHVGPNLEVYVDDLVIKSHTEEELLRDIEETFRTLRKINMNLNPKKCTFRAVEGMFLGYVVGPEGIKPCPDKVNDVLQLPSPRTIKEVQSLNGKLAGLNRLLSKSTEKSLPLFKTLKTCTKKSDFCWTSDAKKAFGELKQHLSKLPTLVAPRPQEELIMYLSASHGAVGAVLMTERDTVQTPVYFISRALQGPEINYTPMEKLVLALVFAAKRLRRRLEKRSVMLGEHNITYRPRTSVKGQIFVDFLVEKPDDAPVDTSVKETPKEVWTLFTDGSLCTDRSGTGLILTSPEGTKFTYALRFQFTALYNEAEYEALIAGLRIATQIGVRHIQANVDSKLVANQVLGAYIAKEENMVKYLEKTNSLVSGFDSFSISHVSRSKNKKADALRKIASTSFAHLSKQVLVEILNEKSINGKEVAAVVEEEEPTWMTPIVEYPRDEILPEDSKDASKLRIKSRQYELLQGVLYRRSFLKPCLRCVGPLQADYTTMHRDARETIRKCKDCQIHRLVPREPQQPLTPITAPWPFYKWGIDIAGPFPEGPGKVKFLIVAMDYFTKWIEAKAVATISDTQVKNFVWNDIVCRFGLPGEIISDNGKQFSGDPFKDWCEKLKIVQRFASVKHPQSNGLVERANRSLGEEIKAHLGENNKNKLEELPHVLWAHRTMIKSSNDDTPFSLTYGTEAVIPAEIGMPTYRTTAMDVVHNDDELRLNLDLFEERRKRAAIREAQAKLKMKRYYDARVKNVAFRRGDFVYRSNDASHAVEG</sequence>
<feature type="domain" description="Integrase catalytic" evidence="2">
    <location>
        <begin position="1109"/>
        <end position="1286"/>
    </location>
</feature>
<dbReference type="InterPro" id="IPR043502">
    <property type="entry name" value="DNA/RNA_pol_sf"/>
</dbReference>
<protein>
    <submittedName>
        <fullName evidence="3">Reverse transcriptase domain-containing protein</fullName>
    </submittedName>
</protein>
<dbReference type="Gene3D" id="3.30.420.10">
    <property type="entry name" value="Ribonuclease H-like superfamily/Ribonuclease H"/>
    <property type="match status" value="2"/>
</dbReference>
<dbReference type="InterPro" id="IPR043128">
    <property type="entry name" value="Rev_trsase/Diguanyl_cyclase"/>
</dbReference>
<keyword evidence="4" id="KW-1185">Reference proteome</keyword>
<dbReference type="Proteomes" id="UP001151760">
    <property type="component" value="Unassembled WGS sequence"/>
</dbReference>
<reference evidence="3" key="1">
    <citation type="journal article" date="2022" name="Int. J. Mol. Sci.">
        <title>Draft Genome of Tanacetum Coccineum: Genomic Comparison of Closely Related Tanacetum-Family Plants.</title>
        <authorList>
            <person name="Yamashiro T."/>
            <person name="Shiraishi A."/>
            <person name="Nakayama K."/>
            <person name="Satake H."/>
        </authorList>
    </citation>
    <scope>NUCLEOTIDE SEQUENCE</scope>
</reference>
<dbReference type="InterPro" id="IPR005162">
    <property type="entry name" value="Retrotrans_gag_dom"/>
</dbReference>
<dbReference type="Pfam" id="PF03732">
    <property type="entry name" value="Retrotrans_gag"/>
    <property type="match status" value="1"/>
</dbReference>
<feature type="compositionally biased region" description="Polar residues" evidence="1">
    <location>
        <begin position="1"/>
        <end position="17"/>
    </location>
</feature>
<dbReference type="InterPro" id="IPR000477">
    <property type="entry name" value="RT_dom"/>
</dbReference>
<keyword evidence="3" id="KW-0548">Nucleotidyltransferase</keyword>
<comment type="caution">
    <text evidence="3">The sequence shown here is derived from an EMBL/GenBank/DDBJ whole genome shotgun (WGS) entry which is preliminary data.</text>
</comment>
<dbReference type="PANTHER" id="PTHR48475">
    <property type="entry name" value="RIBONUCLEASE H"/>
    <property type="match status" value="1"/>
</dbReference>
<dbReference type="Pfam" id="PF00078">
    <property type="entry name" value="RVT_1"/>
    <property type="match status" value="1"/>
</dbReference>
<accession>A0ABQ5ALB9</accession>
<dbReference type="Pfam" id="PF13456">
    <property type="entry name" value="RVT_3"/>
    <property type="match status" value="1"/>
</dbReference>
<feature type="compositionally biased region" description="Low complexity" evidence="1">
    <location>
        <begin position="141"/>
        <end position="152"/>
    </location>
</feature>
<dbReference type="GO" id="GO:0003964">
    <property type="term" value="F:RNA-directed DNA polymerase activity"/>
    <property type="evidence" value="ECO:0007669"/>
    <property type="project" value="UniProtKB-KW"/>
</dbReference>
<feature type="region of interest" description="Disordered" evidence="1">
    <location>
        <begin position="57"/>
        <end position="170"/>
    </location>
</feature>
<evidence type="ECO:0000259" key="2">
    <source>
        <dbReference type="PROSITE" id="PS50994"/>
    </source>
</evidence>
<evidence type="ECO:0000256" key="1">
    <source>
        <dbReference type="SAM" id="MobiDB-lite"/>
    </source>
</evidence>
<feature type="region of interest" description="Disordered" evidence="1">
    <location>
        <begin position="1"/>
        <end position="33"/>
    </location>
</feature>
<keyword evidence="3" id="KW-0808">Transferase</keyword>
<organism evidence="3 4">
    <name type="scientific">Tanacetum coccineum</name>
    <dbReference type="NCBI Taxonomy" id="301880"/>
    <lineage>
        <taxon>Eukaryota</taxon>
        <taxon>Viridiplantae</taxon>
        <taxon>Streptophyta</taxon>
        <taxon>Embryophyta</taxon>
        <taxon>Tracheophyta</taxon>
        <taxon>Spermatophyta</taxon>
        <taxon>Magnoliopsida</taxon>
        <taxon>eudicotyledons</taxon>
        <taxon>Gunneridae</taxon>
        <taxon>Pentapetalae</taxon>
        <taxon>asterids</taxon>
        <taxon>campanulids</taxon>
        <taxon>Asterales</taxon>
        <taxon>Asteraceae</taxon>
        <taxon>Asteroideae</taxon>
        <taxon>Anthemideae</taxon>
        <taxon>Anthemidinae</taxon>
        <taxon>Tanacetum</taxon>
    </lineage>
</organism>
<reference evidence="3" key="2">
    <citation type="submission" date="2022-01" db="EMBL/GenBank/DDBJ databases">
        <authorList>
            <person name="Yamashiro T."/>
            <person name="Shiraishi A."/>
            <person name="Satake H."/>
            <person name="Nakayama K."/>
        </authorList>
    </citation>
    <scope>NUCLEOTIDE SEQUENCE</scope>
</reference>
<dbReference type="InterPro" id="IPR001584">
    <property type="entry name" value="Integrase_cat-core"/>
</dbReference>
<dbReference type="SUPFAM" id="SSF53098">
    <property type="entry name" value="Ribonuclease H-like"/>
    <property type="match status" value="2"/>
</dbReference>
<feature type="compositionally biased region" description="Polar residues" evidence="1">
    <location>
        <begin position="82"/>
        <end position="93"/>
    </location>
</feature>
<feature type="compositionally biased region" description="Basic and acidic residues" evidence="1">
    <location>
        <begin position="18"/>
        <end position="28"/>
    </location>
</feature>
<dbReference type="PROSITE" id="PS50994">
    <property type="entry name" value="INTEGRASE"/>
    <property type="match status" value="1"/>
</dbReference>
<dbReference type="Gene3D" id="3.10.10.10">
    <property type="entry name" value="HIV Type 1 Reverse Transcriptase, subunit A, domain 1"/>
    <property type="match status" value="1"/>
</dbReference>
<proteinExistence type="predicted"/>
<dbReference type="PANTHER" id="PTHR48475:SF2">
    <property type="entry name" value="RIBONUCLEASE H"/>
    <property type="match status" value="1"/>
</dbReference>
<keyword evidence="3" id="KW-0695">RNA-directed DNA polymerase</keyword>
<evidence type="ECO:0000313" key="3">
    <source>
        <dbReference type="EMBL" id="GJT02292.1"/>
    </source>
</evidence>
<dbReference type="SUPFAM" id="SSF56672">
    <property type="entry name" value="DNA/RNA polymerases"/>
    <property type="match status" value="1"/>
</dbReference>
<dbReference type="InterPro" id="IPR036397">
    <property type="entry name" value="RNaseH_sf"/>
</dbReference>
<name>A0ABQ5ALB9_9ASTR</name>
<dbReference type="Pfam" id="PF17919">
    <property type="entry name" value="RT_RNaseH_2"/>
    <property type="match status" value="1"/>
</dbReference>